<keyword evidence="1" id="KW-0812">Transmembrane</keyword>
<dbReference type="InterPro" id="IPR007395">
    <property type="entry name" value="Zn_peptidase_2"/>
</dbReference>
<evidence type="ECO:0000313" key="2">
    <source>
        <dbReference type="EMBL" id="VAW91188.1"/>
    </source>
</evidence>
<dbReference type="PANTHER" id="PTHR36434:SF1">
    <property type="entry name" value="MEMBRANE PROTEASE YUGP-RELATED"/>
    <property type="match status" value="1"/>
</dbReference>
<keyword evidence="1" id="KW-1133">Transmembrane helix</keyword>
<dbReference type="Pfam" id="PF04298">
    <property type="entry name" value="Zn_peptidase_2"/>
    <property type="match status" value="1"/>
</dbReference>
<dbReference type="EMBL" id="UOFT01000005">
    <property type="protein sequence ID" value="VAW91188.1"/>
    <property type="molecule type" value="Genomic_DNA"/>
</dbReference>
<evidence type="ECO:0000256" key="1">
    <source>
        <dbReference type="SAM" id="Phobius"/>
    </source>
</evidence>
<name>A0A3B0ZCP3_9ZZZZ</name>
<dbReference type="AlphaFoldDB" id="A0A3B0ZCP3"/>
<feature type="transmembrane region" description="Helical" evidence="1">
    <location>
        <begin position="198"/>
        <end position="218"/>
    </location>
</feature>
<feature type="transmembrane region" description="Helical" evidence="1">
    <location>
        <begin position="146"/>
        <end position="165"/>
    </location>
</feature>
<gene>
    <name evidence="2" type="ORF">MNBD_GAMMA23-2247</name>
</gene>
<organism evidence="2">
    <name type="scientific">hydrothermal vent metagenome</name>
    <dbReference type="NCBI Taxonomy" id="652676"/>
    <lineage>
        <taxon>unclassified sequences</taxon>
        <taxon>metagenomes</taxon>
        <taxon>ecological metagenomes</taxon>
    </lineage>
</organism>
<accession>A0A3B0ZCP3</accession>
<reference evidence="2" key="1">
    <citation type="submission" date="2018-06" db="EMBL/GenBank/DDBJ databases">
        <authorList>
            <person name="Zhirakovskaya E."/>
        </authorList>
    </citation>
    <scope>NUCLEOTIDE SEQUENCE</scope>
</reference>
<sequence>MPYALALVFIIILLYSSQWWVKYTLNRYATTLEHLEGTGGELARHLLDRFEMQDVKVEIDDRGDHYDPVERAVRLSSDNFNKKSLTAIAVATHEVGHAIQHHRKEPLLALRTRLVKVAMVSEKLGSLAFILMPIVVGITRVPQLSFILIGAVILSMLVAVIVHFVTLPVEWDASFGKALPILEEGYIQADELVAVKKVLRAAALTYVAASLAGVLNLWRWLALLRR</sequence>
<dbReference type="PANTHER" id="PTHR36434">
    <property type="entry name" value="MEMBRANE PROTEASE YUGP-RELATED"/>
    <property type="match status" value="1"/>
</dbReference>
<keyword evidence="1" id="KW-0472">Membrane</keyword>
<proteinExistence type="predicted"/>
<protein>
    <submittedName>
        <fullName evidence="2">Probable metal-dependent peptidase</fullName>
    </submittedName>
</protein>